<evidence type="ECO:0000313" key="2">
    <source>
        <dbReference type="EMBL" id="SFZ75581.1"/>
    </source>
</evidence>
<proteinExistence type="predicted"/>
<keyword evidence="4" id="KW-1185">Reference proteome</keyword>
<evidence type="ECO:0000313" key="1">
    <source>
        <dbReference type="EMBL" id="PCR98716.1"/>
    </source>
</evidence>
<dbReference type="EMBL" id="JXJT01000066">
    <property type="protein sequence ID" value="PCR98716.1"/>
    <property type="molecule type" value="Genomic_DNA"/>
</dbReference>
<gene>
    <name evidence="1" type="ORF">RR45_GL001883</name>
    <name evidence="2" type="ORF">SAMN02746068_01622</name>
</gene>
<name>A0A1K2HFX4_9LACT</name>
<dbReference type="RefSeq" id="WP_031366771.1">
    <property type="nucleotide sequence ID" value="NZ_FPKS01000010.1"/>
</dbReference>
<organism evidence="2 3">
    <name type="scientific">Pseudolactococcus chungangensis CAU 28 = DSM 22330</name>
    <dbReference type="NCBI Taxonomy" id="1122154"/>
    <lineage>
        <taxon>Bacteria</taxon>
        <taxon>Bacillati</taxon>
        <taxon>Bacillota</taxon>
        <taxon>Bacilli</taxon>
        <taxon>Lactobacillales</taxon>
        <taxon>Streptococcaceae</taxon>
        <taxon>Pseudolactococcus</taxon>
    </lineage>
</organism>
<sequence length="159" mass="19517">MDKIETILKNIEPIIMNCRKKTNIPSWQLDDYLQEGMIIALEMYHQLLLDPPDDDFNFYVYFKVRYSCFLIDQYRRNMAVKRKFDQIDYCELSEAFYLFDQNQDVSENVMYNLLCQEIHLLLSPEERELFEALKNGQKIDRNQKFRIKKKIIEYIKRFW</sequence>
<accession>A0A1K2HFX4</accession>
<reference evidence="2 3" key="2">
    <citation type="submission" date="2016-11" db="EMBL/GenBank/DDBJ databases">
        <authorList>
            <person name="Jaros S."/>
            <person name="Januszkiewicz K."/>
            <person name="Wedrychowicz H."/>
        </authorList>
    </citation>
    <scope>NUCLEOTIDE SEQUENCE [LARGE SCALE GENOMIC DNA]</scope>
    <source>
        <strain evidence="2 3">DSM 22330</strain>
    </source>
</reference>
<dbReference type="Proteomes" id="UP000218979">
    <property type="component" value="Unassembled WGS sequence"/>
</dbReference>
<evidence type="ECO:0000313" key="3">
    <source>
        <dbReference type="Proteomes" id="UP000185655"/>
    </source>
</evidence>
<dbReference type="OrthoDB" id="1767844at2"/>
<dbReference type="EMBL" id="FPKS01000010">
    <property type="protein sequence ID" value="SFZ75581.1"/>
    <property type="molecule type" value="Genomic_DNA"/>
</dbReference>
<dbReference type="Proteomes" id="UP000185655">
    <property type="component" value="Unassembled WGS sequence"/>
</dbReference>
<reference evidence="1 4" key="1">
    <citation type="submission" date="2014-12" db="EMBL/GenBank/DDBJ databases">
        <title>Draft genome sequences of 10 type strains of Lactococcus.</title>
        <authorList>
            <person name="Sun Z."/>
            <person name="Zhong Z."/>
            <person name="Liu W."/>
            <person name="Zhang W."/>
            <person name="Zhang H."/>
        </authorList>
    </citation>
    <scope>NUCLEOTIDE SEQUENCE [LARGE SCALE GENOMIC DNA]</scope>
    <source>
        <strain evidence="1 4">DSM 22330</strain>
    </source>
</reference>
<dbReference type="AlphaFoldDB" id="A0A1K2HFX4"/>
<protein>
    <submittedName>
        <fullName evidence="2">Competence protein ComX</fullName>
    </submittedName>
    <submittedName>
        <fullName evidence="1">Competence-specific sigma factor ComX</fullName>
    </submittedName>
</protein>
<evidence type="ECO:0000313" key="4">
    <source>
        <dbReference type="Proteomes" id="UP000218979"/>
    </source>
</evidence>